<organism evidence="1 2">
    <name type="scientific">Danaus chrysippus</name>
    <name type="common">African queen</name>
    <dbReference type="NCBI Taxonomy" id="151541"/>
    <lineage>
        <taxon>Eukaryota</taxon>
        <taxon>Metazoa</taxon>
        <taxon>Ecdysozoa</taxon>
        <taxon>Arthropoda</taxon>
        <taxon>Hexapoda</taxon>
        <taxon>Insecta</taxon>
        <taxon>Pterygota</taxon>
        <taxon>Neoptera</taxon>
        <taxon>Endopterygota</taxon>
        <taxon>Lepidoptera</taxon>
        <taxon>Glossata</taxon>
        <taxon>Ditrysia</taxon>
        <taxon>Papilionoidea</taxon>
        <taxon>Nymphalidae</taxon>
        <taxon>Danainae</taxon>
        <taxon>Danaini</taxon>
        <taxon>Danaina</taxon>
        <taxon>Danaus</taxon>
        <taxon>Anosia</taxon>
    </lineage>
</organism>
<dbReference type="OrthoDB" id="7473633at2759"/>
<name>A0A8J2QHE1_9NEOP</name>
<evidence type="ECO:0000313" key="2">
    <source>
        <dbReference type="Proteomes" id="UP000789524"/>
    </source>
</evidence>
<sequence length="196" mass="21191">MVGCKCMYVTDLLLGGGRVDGVHALAERELHVLVLRGGGPRRGLLRRQGPRGLLLLRQLLQALQRLVREAELVLLHDALLHDALLHLDVLVHGQLVDGVQRAGGGGVGRRQSLPLDLRALQRLVQPLHRVGALAEVVHGCVGACRPSRATPASTGCSGESRGLTHRAWHFTIRLDLDELSGSVLLYGAPAIRTHPY</sequence>
<reference evidence="1" key="1">
    <citation type="submission" date="2021-09" db="EMBL/GenBank/DDBJ databases">
        <authorList>
            <person name="Martin H S."/>
        </authorList>
    </citation>
    <scope>NUCLEOTIDE SEQUENCE</scope>
</reference>
<evidence type="ECO:0000313" key="1">
    <source>
        <dbReference type="EMBL" id="CAG9562766.1"/>
    </source>
</evidence>
<protein>
    <submittedName>
        <fullName evidence="1">(African queen) hypothetical protein</fullName>
    </submittedName>
</protein>
<gene>
    <name evidence="1" type="ORF">DCHRY22_LOCUS4043</name>
</gene>
<dbReference type="AlphaFoldDB" id="A0A8J2QHE1"/>
<dbReference type="Proteomes" id="UP000789524">
    <property type="component" value="Unassembled WGS sequence"/>
</dbReference>
<dbReference type="EMBL" id="CAKASE010000048">
    <property type="protein sequence ID" value="CAG9562766.1"/>
    <property type="molecule type" value="Genomic_DNA"/>
</dbReference>
<proteinExistence type="predicted"/>
<comment type="caution">
    <text evidence="1">The sequence shown here is derived from an EMBL/GenBank/DDBJ whole genome shotgun (WGS) entry which is preliminary data.</text>
</comment>
<keyword evidence="2" id="KW-1185">Reference proteome</keyword>
<accession>A0A8J2QHE1</accession>